<keyword evidence="6" id="KW-0464">Manganese</keyword>
<evidence type="ECO:0000259" key="9">
    <source>
        <dbReference type="Pfam" id="PF02777"/>
    </source>
</evidence>
<evidence type="ECO:0000259" key="8">
    <source>
        <dbReference type="Pfam" id="PF00081"/>
    </source>
</evidence>
<protein>
    <recommendedName>
        <fullName evidence="3">superoxide dismutase</fullName>
        <ecNumber evidence="3">1.15.1.1</ecNumber>
    </recommendedName>
</protein>
<dbReference type="Proteomes" id="UP000325440">
    <property type="component" value="Unassembled WGS sequence"/>
</dbReference>
<comment type="catalytic activity">
    <reaction evidence="7">
        <text>2 superoxide + 2 H(+) = H2O2 + O2</text>
        <dbReference type="Rhea" id="RHEA:20696"/>
        <dbReference type="ChEBI" id="CHEBI:15378"/>
        <dbReference type="ChEBI" id="CHEBI:15379"/>
        <dbReference type="ChEBI" id="CHEBI:16240"/>
        <dbReference type="ChEBI" id="CHEBI:18421"/>
        <dbReference type="EC" id="1.15.1.1"/>
    </reaction>
</comment>
<organism evidence="10 11">
    <name type="scientific">Cinara cedri</name>
    <dbReference type="NCBI Taxonomy" id="506608"/>
    <lineage>
        <taxon>Eukaryota</taxon>
        <taxon>Metazoa</taxon>
        <taxon>Ecdysozoa</taxon>
        <taxon>Arthropoda</taxon>
        <taxon>Hexapoda</taxon>
        <taxon>Insecta</taxon>
        <taxon>Pterygota</taxon>
        <taxon>Neoptera</taxon>
        <taxon>Paraneoptera</taxon>
        <taxon>Hemiptera</taxon>
        <taxon>Sternorrhyncha</taxon>
        <taxon>Aphidomorpha</taxon>
        <taxon>Aphidoidea</taxon>
        <taxon>Aphididae</taxon>
        <taxon>Lachninae</taxon>
        <taxon>Cinara</taxon>
    </lineage>
</organism>
<dbReference type="GO" id="GO:0030145">
    <property type="term" value="F:manganese ion binding"/>
    <property type="evidence" value="ECO:0007669"/>
    <property type="project" value="TreeGrafter"/>
</dbReference>
<evidence type="ECO:0000256" key="6">
    <source>
        <dbReference type="ARBA" id="ARBA00023211"/>
    </source>
</evidence>
<dbReference type="InterPro" id="IPR001189">
    <property type="entry name" value="Mn/Fe_SOD"/>
</dbReference>
<dbReference type="Gene3D" id="1.10.287.990">
    <property type="entry name" value="Fe,Mn superoxide dismutase (SOD) domain"/>
    <property type="match status" value="1"/>
</dbReference>
<dbReference type="Pfam" id="PF00081">
    <property type="entry name" value="Sod_Fe_N"/>
    <property type="match status" value="1"/>
</dbReference>
<dbReference type="InterPro" id="IPR019833">
    <property type="entry name" value="Mn/Fe_SOD_BS"/>
</dbReference>
<dbReference type="SUPFAM" id="SSF46609">
    <property type="entry name" value="Fe,Mn superoxide dismutase (SOD), N-terminal domain"/>
    <property type="match status" value="1"/>
</dbReference>
<comment type="similarity">
    <text evidence="2">Belongs to the iron/manganese superoxide dismutase family.</text>
</comment>
<dbReference type="PROSITE" id="PS00088">
    <property type="entry name" value="SOD_MN"/>
    <property type="match status" value="1"/>
</dbReference>
<dbReference type="PANTHER" id="PTHR11404">
    <property type="entry name" value="SUPEROXIDE DISMUTASE 2"/>
    <property type="match status" value="1"/>
</dbReference>
<dbReference type="EMBL" id="CABPRJ010000949">
    <property type="protein sequence ID" value="VVC31323.1"/>
    <property type="molecule type" value="Genomic_DNA"/>
</dbReference>
<comment type="function">
    <text evidence="1">Destroys superoxide anion radicals which are normally produced within the cells and which are toxic to biological systems.</text>
</comment>
<evidence type="ECO:0000256" key="2">
    <source>
        <dbReference type="ARBA" id="ARBA00008714"/>
    </source>
</evidence>
<evidence type="ECO:0000256" key="1">
    <source>
        <dbReference type="ARBA" id="ARBA00002170"/>
    </source>
</evidence>
<evidence type="ECO:0000256" key="3">
    <source>
        <dbReference type="ARBA" id="ARBA00012682"/>
    </source>
</evidence>
<evidence type="ECO:0000256" key="4">
    <source>
        <dbReference type="ARBA" id="ARBA00022723"/>
    </source>
</evidence>
<name>A0A5E4MGN6_9HEMI</name>
<feature type="domain" description="Manganese/iron superoxide dismutase N-terminal" evidence="8">
    <location>
        <begin position="183"/>
        <end position="261"/>
    </location>
</feature>
<dbReference type="PRINTS" id="PR01703">
    <property type="entry name" value="MNSODISMTASE"/>
</dbReference>
<dbReference type="SUPFAM" id="SSF54719">
    <property type="entry name" value="Fe,Mn superoxide dismutase (SOD), C-terminal domain"/>
    <property type="match status" value="1"/>
</dbReference>
<dbReference type="InterPro" id="IPR050265">
    <property type="entry name" value="Fe/Mn_Superoxide_Dismutase"/>
</dbReference>
<evidence type="ECO:0000256" key="5">
    <source>
        <dbReference type="ARBA" id="ARBA00023002"/>
    </source>
</evidence>
<dbReference type="EC" id="1.15.1.1" evidence="3"/>
<evidence type="ECO:0000313" key="11">
    <source>
        <dbReference type="Proteomes" id="UP000325440"/>
    </source>
</evidence>
<dbReference type="FunFam" id="3.55.40.20:FF:000004">
    <property type="entry name" value="Superoxide dismutase [Fe]"/>
    <property type="match status" value="1"/>
</dbReference>
<feature type="domain" description="Manganese/iron superoxide dismutase C-terminal" evidence="9">
    <location>
        <begin position="268"/>
        <end position="369"/>
    </location>
</feature>
<proteinExistence type="inferred from homology"/>
<dbReference type="PANTHER" id="PTHR11404:SF6">
    <property type="entry name" value="SUPEROXIDE DISMUTASE [MN], MITOCHONDRIAL"/>
    <property type="match status" value="1"/>
</dbReference>
<dbReference type="AlphaFoldDB" id="A0A5E4MGN6"/>
<evidence type="ECO:0000256" key="7">
    <source>
        <dbReference type="ARBA" id="ARBA00049204"/>
    </source>
</evidence>
<dbReference type="OrthoDB" id="239262at2759"/>
<dbReference type="Gene3D" id="3.55.40.20">
    <property type="entry name" value="Iron/manganese superoxide dismutase, C-terminal domain"/>
    <property type="match status" value="1"/>
</dbReference>
<keyword evidence="11" id="KW-1185">Reference proteome</keyword>
<dbReference type="GO" id="GO:0004784">
    <property type="term" value="F:superoxide dismutase activity"/>
    <property type="evidence" value="ECO:0007669"/>
    <property type="project" value="UniProtKB-EC"/>
</dbReference>
<accession>A0A5E4MGN6</accession>
<dbReference type="InterPro" id="IPR036314">
    <property type="entry name" value="SOD_C_sf"/>
</dbReference>
<dbReference type="InterPro" id="IPR019832">
    <property type="entry name" value="Mn/Fe_SOD_C"/>
</dbReference>
<gene>
    <name evidence="10" type="ORF">CINCED_3A016521</name>
</gene>
<sequence length="382" mass="44058">MAFKRIIKSIFDHGKQRIFPLSVSRFDPLKNLKITNSQHVHRSDGLPSVMHAIKPVKEELQTPSNNVVGFDPKNLKRTTEHVIRPDGLPNLAQIIKPAIKEETFLKNVYKEIQDLSKPNFNVKQNSFGIADKLIMGDGNKKRAGRWLNMGSRVQIRSFGVISDLFRDPEVGLQANLLQALQGKLQPLKYEYNALEPIISREIMEMHHKEIHNTYIVNFNKTLIEMNKCILKRDMSKVESLEKVLKFNFTAIVNHNIYFRSLTPHLTKPSSELKNAIVESFGSLEELKRQMTSVSVSIQGKGWCWLVVDPRRKTKKLMVTSTQNEDCILLKGLPPVLGIDVWEHAYYSQYKSARADYVDAIFDIINWEELSVLFDDFNEIEFY</sequence>
<reference evidence="10 11" key="1">
    <citation type="submission" date="2019-08" db="EMBL/GenBank/DDBJ databases">
        <authorList>
            <person name="Alioto T."/>
            <person name="Alioto T."/>
            <person name="Gomez Garrido J."/>
        </authorList>
    </citation>
    <scope>NUCLEOTIDE SEQUENCE [LARGE SCALE GENOMIC DNA]</scope>
</reference>
<dbReference type="GO" id="GO:0005739">
    <property type="term" value="C:mitochondrion"/>
    <property type="evidence" value="ECO:0007669"/>
    <property type="project" value="TreeGrafter"/>
</dbReference>
<evidence type="ECO:0000313" key="10">
    <source>
        <dbReference type="EMBL" id="VVC31323.1"/>
    </source>
</evidence>
<keyword evidence="4" id="KW-0479">Metal-binding</keyword>
<keyword evidence="5" id="KW-0560">Oxidoreductase</keyword>
<dbReference type="Pfam" id="PF02777">
    <property type="entry name" value="Sod_Fe_C"/>
    <property type="match status" value="1"/>
</dbReference>
<dbReference type="InterPro" id="IPR036324">
    <property type="entry name" value="Mn/Fe_SOD_N_sf"/>
</dbReference>
<dbReference type="InterPro" id="IPR019831">
    <property type="entry name" value="Mn/Fe_SOD_N"/>
</dbReference>